<feature type="compositionally biased region" description="Basic residues" evidence="1">
    <location>
        <begin position="42"/>
        <end position="54"/>
    </location>
</feature>
<feature type="compositionally biased region" description="Low complexity" evidence="1">
    <location>
        <begin position="27"/>
        <end position="41"/>
    </location>
</feature>
<reference evidence="2" key="1">
    <citation type="submission" date="2020-02" db="EMBL/GenBank/DDBJ databases">
        <authorList>
            <person name="Meier V. D."/>
        </authorList>
    </citation>
    <scope>NUCLEOTIDE SEQUENCE</scope>
    <source>
        <strain evidence="2">AVDCRST_MAG89</strain>
    </source>
</reference>
<dbReference type="EMBL" id="CADCTV010000690">
    <property type="protein sequence ID" value="CAA9353838.1"/>
    <property type="molecule type" value="Genomic_DNA"/>
</dbReference>
<accession>A0A6J4MC71</accession>
<organism evidence="2">
    <name type="scientific">uncultured Gemmatimonadota bacterium</name>
    <dbReference type="NCBI Taxonomy" id="203437"/>
    <lineage>
        <taxon>Bacteria</taxon>
        <taxon>Pseudomonadati</taxon>
        <taxon>Gemmatimonadota</taxon>
        <taxon>environmental samples</taxon>
    </lineage>
</organism>
<sequence>MLDGNYSLGAMSAAASEDVSTGMTSKSTRSLHCSIHSSSSSRRSHSITWKHRPRSGVTQLLTYRSPSGASRPRSRKRR</sequence>
<dbReference type="AlphaFoldDB" id="A0A6J4MC71"/>
<name>A0A6J4MC71_9BACT</name>
<evidence type="ECO:0000256" key="1">
    <source>
        <dbReference type="SAM" id="MobiDB-lite"/>
    </source>
</evidence>
<protein>
    <submittedName>
        <fullName evidence="2">Uncharacterized protein</fullName>
    </submittedName>
</protein>
<evidence type="ECO:0000313" key="2">
    <source>
        <dbReference type="EMBL" id="CAA9353838.1"/>
    </source>
</evidence>
<feature type="region of interest" description="Disordered" evidence="1">
    <location>
        <begin position="1"/>
        <end position="78"/>
    </location>
</feature>
<proteinExistence type="predicted"/>
<gene>
    <name evidence="2" type="ORF">AVDCRST_MAG89-3295</name>
</gene>